<gene>
    <name evidence="2" type="ORF">SAMN02745248_01201</name>
</gene>
<dbReference type="Gene3D" id="3.30.830.10">
    <property type="entry name" value="Metalloenzyme, LuxS/M16 peptidase-like"/>
    <property type="match status" value="4"/>
</dbReference>
<reference evidence="2 3" key="1">
    <citation type="submission" date="2016-11" db="EMBL/GenBank/DDBJ databases">
        <authorList>
            <person name="Jaros S."/>
            <person name="Januszkiewicz K."/>
            <person name="Wedrychowicz H."/>
        </authorList>
    </citation>
    <scope>NUCLEOTIDE SEQUENCE [LARGE SCALE GENOMIC DNA]</scope>
    <source>
        <strain evidence="2 3">DSM 3090</strain>
    </source>
</reference>
<dbReference type="Gene3D" id="3.40.50.12090">
    <property type="match status" value="1"/>
</dbReference>
<evidence type="ECO:0000313" key="2">
    <source>
        <dbReference type="EMBL" id="SHJ87719.1"/>
    </source>
</evidence>
<sequence length="1315" mass="150457">MFLNGKKKVNKVLSAIVCFLFIITIVPVTALAEEGKVYSGFKLIKEEPIEHGELIVKTFQHEKSGARLTYFQNNDENKAFSIGFRTLPHDNTGVNHIIEHSLFGGSEKFPVKDLLSRLPSSLRCLYMNALTYNDATIYPVASKYDKDFRALMDVYMDMVFNPNMLKDENIFRREGWRYELNSRDDELKINGIVYNEMKGHYSQGDGAYIQREAYKSLFPDTIYKNESGGYPDNIPELSYEQLKETYRKYYTPSNANIVLYGKMNIAEILEFIDSNYLSKFNKENVDSKIDLQKPFGNMVEYDTEYSIAKGASTENKSIMMMNYVVDTIKDRKSFFTLKALQSILYEPLDKALKDKGFNGELNIQIYETMQPVFSIVLKNIDASEKKNYQELIKDTLKKIVNEGIGKETLDNYFQEPKEPTEDEDSGDVLWDYSWVKYYIQAQLYLNYDLNCVEYFEPKDIMESIDHSVKTGEKYFEKYIQEKILDNNHCSLIMMNPKPGLDEKNSQALKRKLAKYKSSLTSEEVDNLVAKTHEFKKWNDTPMTQEQIATIPTADINDNKVDFKKQERNEKIIDGVKLLYYPCEKEQDINMNVYFNTNNVPQDKLNCLRLYLSLIGKTNLQNHSKEEFDKLCEDENFFFSATENVIQLVSSNGDFIPTIMLSGLFKCDKADTAISAMEEMMLGIDYNDTENIKQAINDDIASTGQYIKFLNTGNVLSMQSVLSSFLDVSRYNGLESKTQYMEFLKNLSENFSEKWPSIVKEIKDIENKVFNKDNVIMSLTCEEKEVGTIEENLKSFVVKLGNNPFIKEKYEMPLSDKNIAYIDHNKNMSVIKGGNFNKYGYKFTGSTMVANTILKEYLLNTVRVKGGAYVADCSVSEYGTVLMLSSNDPHIKETLDFYDGAARYFKNFNISQVDLNRYIAITVENVDSQLAVFNILSPFERDNRYIANMDDNYLEKIRNEIIKTTPDDIREFGAVLEKILAEDNYSVSGNKEIIMKNKELFDKIVDLSGVGEVPPEDMIKELQKKMMRVDGKDRYETSASISSEIWQQADTAILCYGENYADAISSVSLSKKYDAPILFTQTKNLNDSTKEALQYLKVKDVIIIGGEGVISKDVEKTIVNMGITTKRIFGKDRYETSLKIAEELGEVDGIVLTTGKEFVPGISFASYAANNNMAILFVDNDNMSKNMVAYIKSQNLAEVYYAGNEQAIGKKIRSTISSGKSFYNENIYRQNIEILNNFKDYMDYKNVFIVTGDDFAHALCGVAIAAKLNAPVVFINTNVENSTKEYLKSVFSNTGHFMLIGSYDNISDEVLEGYFN</sequence>
<dbReference type="GO" id="GO:0016485">
    <property type="term" value="P:protein processing"/>
    <property type="evidence" value="ECO:0007669"/>
    <property type="project" value="TreeGrafter"/>
</dbReference>
<name>A0A1M6MWC9_9CLOT</name>
<dbReference type="Pfam" id="PF04122">
    <property type="entry name" value="CW_binding_2"/>
    <property type="match status" value="3"/>
</dbReference>
<dbReference type="InterPro" id="IPR007253">
    <property type="entry name" value="Cell_wall-bd_2"/>
</dbReference>
<dbReference type="PANTHER" id="PTHR43016">
    <property type="entry name" value="PRESEQUENCE PROTEASE"/>
    <property type="match status" value="1"/>
</dbReference>
<evidence type="ECO:0000259" key="1">
    <source>
        <dbReference type="SMART" id="SM01264"/>
    </source>
</evidence>
<dbReference type="GO" id="GO:0046872">
    <property type="term" value="F:metal ion binding"/>
    <property type="evidence" value="ECO:0007669"/>
    <property type="project" value="InterPro"/>
</dbReference>
<dbReference type="InterPro" id="IPR011765">
    <property type="entry name" value="Pept_M16_N"/>
</dbReference>
<dbReference type="RefSeq" id="WP_072903213.1">
    <property type="nucleotide sequence ID" value="NZ_FRAD01000008.1"/>
</dbReference>
<dbReference type="InterPro" id="IPR007863">
    <property type="entry name" value="Peptidase_M16_C"/>
</dbReference>
<dbReference type="PANTHER" id="PTHR43016:SF13">
    <property type="entry name" value="PRESEQUENCE PROTEASE, MITOCHONDRIAL"/>
    <property type="match status" value="1"/>
</dbReference>
<dbReference type="Pfam" id="PF05193">
    <property type="entry name" value="Peptidase_M16_C"/>
    <property type="match status" value="1"/>
</dbReference>
<keyword evidence="3" id="KW-1185">Reference proteome</keyword>
<dbReference type="InterPro" id="IPR013578">
    <property type="entry name" value="Peptidase_M16C_assoc"/>
</dbReference>
<protein>
    <recommendedName>
        <fullName evidence="1">Peptidase M16C associated domain-containing protein</fullName>
    </recommendedName>
</protein>
<dbReference type="OrthoDB" id="9762027at2"/>
<feature type="domain" description="Peptidase M16C associated" evidence="1">
    <location>
        <begin position="494"/>
        <end position="746"/>
    </location>
</feature>
<dbReference type="STRING" id="1121331.SAMN02745248_01201"/>
<organism evidence="2 3">
    <name type="scientific">Hathewaya proteolytica DSM 3090</name>
    <dbReference type="NCBI Taxonomy" id="1121331"/>
    <lineage>
        <taxon>Bacteria</taxon>
        <taxon>Bacillati</taxon>
        <taxon>Bacillota</taxon>
        <taxon>Clostridia</taxon>
        <taxon>Eubacteriales</taxon>
        <taxon>Clostridiaceae</taxon>
        <taxon>Hathewaya</taxon>
    </lineage>
</organism>
<dbReference type="InterPro" id="IPR055130">
    <property type="entry name" value="PreP_C"/>
</dbReference>
<proteinExistence type="predicted"/>
<dbReference type="Pfam" id="PF00675">
    <property type="entry name" value="Peptidase_M16"/>
    <property type="match status" value="1"/>
</dbReference>
<dbReference type="InterPro" id="IPR011249">
    <property type="entry name" value="Metalloenz_LuxS/M16"/>
</dbReference>
<dbReference type="Pfam" id="PF22516">
    <property type="entry name" value="PreP_C"/>
    <property type="match status" value="1"/>
</dbReference>
<dbReference type="GO" id="GO:0004222">
    <property type="term" value="F:metalloendopeptidase activity"/>
    <property type="evidence" value="ECO:0007669"/>
    <property type="project" value="TreeGrafter"/>
</dbReference>
<accession>A0A1M6MWC9</accession>
<dbReference type="SUPFAM" id="SSF63411">
    <property type="entry name" value="LuxS/MPP-like metallohydrolase"/>
    <property type="match status" value="4"/>
</dbReference>
<evidence type="ECO:0000313" key="3">
    <source>
        <dbReference type="Proteomes" id="UP000183952"/>
    </source>
</evidence>
<dbReference type="Pfam" id="PF08367">
    <property type="entry name" value="M16C_assoc"/>
    <property type="match status" value="1"/>
</dbReference>
<dbReference type="Proteomes" id="UP000183952">
    <property type="component" value="Unassembled WGS sequence"/>
</dbReference>
<dbReference type="EMBL" id="FRAD01000008">
    <property type="protein sequence ID" value="SHJ87719.1"/>
    <property type="molecule type" value="Genomic_DNA"/>
</dbReference>
<dbReference type="SMART" id="SM01264">
    <property type="entry name" value="M16C_associated"/>
    <property type="match status" value="1"/>
</dbReference>